<keyword evidence="6 12" id="KW-0068">Autocatalytic cleavage</keyword>
<evidence type="ECO:0000256" key="6">
    <source>
        <dbReference type="ARBA" id="ARBA00022813"/>
    </source>
</evidence>
<dbReference type="GO" id="GO:0006281">
    <property type="term" value="P:DNA repair"/>
    <property type="evidence" value="ECO:0007669"/>
    <property type="project" value="UniProtKB-KW"/>
</dbReference>
<dbReference type="OrthoDB" id="2365258at2"/>
<comment type="caution">
    <text evidence="14">The sequence shown here is derived from an EMBL/GenBank/DDBJ whole genome shotgun (WGS) entry which is preliminary data.</text>
</comment>
<dbReference type="PANTHER" id="PTHR33516:SF2">
    <property type="entry name" value="LEXA REPRESSOR-RELATED"/>
    <property type="match status" value="1"/>
</dbReference>
<evidence type="ECO:0000256" key="5">
    <source>
        <dbReference type="ARBA" id="ARBA00022801"/>
    </source>
</evidence>
<dbReference type="FunFam" id="2.10.109.10:FF:000001">
    <property type="entry name" value="LexA repressor"/>
    <property type="match status" value="1"/>
</dbReference>
<dbReference type="AlphaFoldDB" id="A0A2W1LLD6"/>
<proteinExistence type="inferred from homology"/>
<dbReference type="InterPro" id="IPR006197">
    <property type="entry name" value="Peptidase_S24_LexA"/>
</dbReference>
<dbReference type="InterPro" id="IPR039418">
    <property type="entry name" value="LexA-like"/>
</dbReference>
<keyword evidence="9" id="KW-0804">Transcription</keyword>
<dbReference type="Pfam" id="PF00717">
    <property type="entry name" value="Peptidase_S24"/>
    <property type="match status" value="1"/>
</dbReference>
<dbReference type="SMART" id="SM00530">
    <property type="entry name" value="HTH_XRE"/>
    <property type="match status" value="1"/>
</dbReference>
<dbReference type="Pfam" id="PF01381">
    <property type="entry name" value="HTH_3"/>
    <property type="match status" value="1"/>
</dbReference>
<name>A0A2W1LLD6_9BACL</name>
<dbReference type="InterPro" id="IPR010982">
    <property type="entry name" value="Lambda_DNA-bd_dom_sf"/>
</dbReference>
<evidence type="ECO:0000256" key="9">
    <source>
        <dbReference type="ARBA" id="ARBA00023163"/>
    </source>
</evidence>
<evidence type="ECO:0000256" key="7">
    <source>
        <dbReference type="ARBA" id="ARBA00023015"/>
    </source>
</evidence>
<dbReference type="GO" id="GO:0009432">
    <property type="term" value="P:SOS response"/>
    <property type="evidence" value="ECO:0007669"/>
    <property type="project" value="UniProtKB-KW"/>
</dbReference>
<dbReference type="PRINTS" id="PR00726">
    <property type="entry name" value="LEXASERPTASE"/>
</dbReference>
<dbReference type="InterPro" id="IPR001387">
    <property type="entry name" value="Cro/C1-type_HTH"/>
</dbReference>
<evidence type="ECO:0000256" key="1">
    <source>
        <dbReference type="ARBA" id="ARBA00007484"/>
    </source>
</evidence>
<evidence type="ECO:0000313" key="15">
    <source>
        <dbReference type="Proteomes" id="UP000249522"/>
    </source>
</evidence>
<dbReference type="RefSeq" id="WP_111146943.1">
    <property type="nucleotide sequence ID" value="NZ_QKRB01000044.1"/>
</dbReference>
<dbReference type="Gene3D" id="2.10.109.10">
    <property type="entry name" value="Umud Fragment, subunit A"/>
    <property type="match status" value="1"/>
</dbReference>
<dbReference type="CDD" id="cd06529">
    <property type="entry name" value="S24_LexA-like"/>
    <property type="match status" value="1"/>
</dbReference>
<evidence type="ECO:0000313" key="14">
    <source>
        <dbReference type="EMBL" id="PZD95314.1"/>
    </source>
</evidence>
<feature type="domain" description="HTH cro/C1-type" evidence="13">
    <location>
        <begin position="8"/>
        <end position="64"/>
    </location>
</feature>
<evidence type="ECO:0000256" key="4">
    <source>
        <dbReference type="ARBA" id="ARBA00022763"/>
    </source>
</evidence>
<dbReference type="GO" id="GO:0004252">
    <property type="term" value="F:serine-type endopeptidase activity"/>
    <property type="evidence" value="ECO:0007669"/>
    <property type="project" value="InterPro"/>
</dbReference>
<dbReference type="InterPro" id="IPR006200">
    <property type="entry name" value="LexA"/>
</dbReference>
<dbReference type="SUPFAM" id="SSF51306">
    <property type="entry name" value="LexA/Signal peptidase"/>
    <property type="match status" value="1"/>
</dbReference>
<reference evidence="14 15" key="1">
    <citation type="submission" date="2018-06" db="EMBL/GenBank/DDBJ databases">
        <title>Paenibacillus imtechensis sp. nov.</title>
        <authorList>
            <person name="Pinnaka A.K."/>
            <person name="Singh H."/>
            <person name="Kaur M."/>
        </authorList>
    </citation>
    <scope>NUCLEOTIDE SEQUENCE [LARGE SCALE GENOMIC DNA]</scope>
    <source>
        <strain evidence="14 15">SMB1</strain>
    </source>
</reference>
<keyword evidence="8" id="KW-0238">DNA-binding</keyword>
<dbReference type="SUPFAM" id="SSF47413">
    <property type="entry name" value="lambda repressor-like DNA-binding domains"/>
    <property type="match status" value="1"/>
</dbReference>
<keyword evidence="7" id="KW-0805">Transcription regulation</keyword>
<protein>
    <submittedName>
        <fullName evidence="14">Repressor LexA</fullName>
    </submittedName>
</protein>
<evidence type="ECO:0000256" key="10">
    <source>
        <dbReference type="ARBA" id="ARBA00023204"/>
    </source>
</evidence>
<comment type="similarity">
    <text evidence="1 12">Belongs to the peptidase S24 family.</text>
</comment>
<dbReference type="EMBL" id="QKRB01000044">
    <property type="protein sequence ID" value="PZD95314.1"/>
    <property type="molecule type" value="Genomic_DNA"/>
</dbReference>
<accession>A0A2W1LLD6</accession>
<keyword evidence="2" id="KW-0678">Repressor</keyword>
<dbReference type="InterPro" id="IPR015927">
    <property type="entry name" value="Peptidase_S24_S26A/B/C"/>
</dbReference>
<dbReference type="InterPro" id="IPR050077">
    <property type="entry name" value="LexA_repressor"/>
</dbReference>
<keyword evidence="3" id="KW-0235">DNA replication</keyword>
<keyword evidence="15" id="KW-1185">Reference proteome</keyword>
<evidence type="ECO:0000256" key="3">
    <source>
        <dbReference type="ARBA" id="ARBA00022705"/>
    </source>
</evidence>
<dbReference type="PROSITE" id="PS50943">
    <property type="entry name" value="HTH_CROC1"/>
    <property type="match status" value="1"/>
</dbReference>
<dbReference type="InterPro" id="IPR036286">
    <property type="entry name" value="LexA/Signal_pep-like_sf"/>
</dbReference>
<keyword evidence="5 12" id="KW-0378">Hydrolase</keyword>
<dbReference type="GO" id="GO:0006260">
    <property type="term" value="P:DNA replication"/>
    <property type="evidence" value="ECO:0007669"/>
    <property type="project" value="UniProtKB-KW"/>
</dbReference>
<evidence type="ECO:0000256" key="12">
    <source>
        <dbReference type="RuleBase" id="RU003991"/>
    </source>
</evidence>
<keyword evidence="10" id="KW-0234">DNA repair</keyword>
<evidence type="ECO:0000256" key="11">
    <source>
        <dbReference type="ARBA" id="ARBA00023236"/>
    </source>
</evidence>
<keyword evidence="4" id="KW-0227">DNA damage</keyword>
<organism evidence="14 15">
    <name type="scientific">Paenibacillus sambharensis</name>
    <dbReference type="NCBI Taxonomy" id="1803190"/>
    <lineage>
        <taxon>Bacteria</taxon>
        <taxon>Bacillati</taxon>
        <taxon>Bacillota</taxon>
        <taxon>Bacilli</taxon>
        <taxon>Bacillales</taxon>
        <taxon>Paenibacillaceae</taxon>
        <taxon>Paenibacillus</taxon>
    </lineage>
</organism>
<dbReference type="GO" id="GO:0003677">
    <property type="term" value="F:DNA binding"/>
    <property type="evidence" value="ECO:0007669"/>
    <property type="project" value="UniProtKB-KW"/>
</dbReference>
<dbReference type="Proteomes" id="UP000249522">
    <property type="component" value="Unassembled WGS sequence"/>
</dbReference>
<dbReference type="PANTHER" id="PTHR33516">
    <property type="entry name" value="LEXA REPRESSOR"/>
    <property type="match status" value="1"/>
</dbReference>
<dbReference type="Gene3D" id="1.10.260.40">
    <property type="entry name" value="lambda repressor-like DNA-binding domains"/>
    <property type="match status" value="1"/>
</dbReference>
<dbReference type="GO" id="GO:0045892">
    <property type="term" value="P:negative regulation of DNA-templated transcription"/>
    <property type="evidence" value="ECO:0007669"/>
    <property type="project" value="InterPro"/>
</dbReference>
<evidence type="ECO:0000259" key="13">
    <source>
        <dbReference type="PROSITE" id="PS50943"/>
    </source>
</evidence>
<keyword evidence="11" id="KW-0742">SOS response</keyword>
<evidence type="ECO:0000256" key="2">
    <source>
        <dbReference type="ARBA" id="ARBA00022491"/>
    </source>
</evidence>
<gene>
    <name evidence="14" type="primary">lexA</name>
    <name evidence="14" type="ORF">DNH61_12245</name>
</gene>
<sequence>MHNINRKIRELRLSHQLTMARMAELIGVSPGNISDWESDKKKSTPTAKALIAIANHFQVSLDWLMNNSEPRHSGPPALNPYIQQIEQLAPQLTVEDLRLLQSLAEHLASKQKQSEMKPIYAGNGPSNEGLVQEKSLAAEYFTKLPLVGKITAGTPILAMENIEEYISVPNHLVGSGNHFVLRVQGDSMIDKGILSGDLVVVRQQHTADNGEIVVALVDSEEATLKTFYLEKEHIRLQPANNRYSPIFSRKVNILGKVTGIMRSADNGAMKPDHSATKEE</sequence>
<dbReference type="CDD" id="cd00093">
    <property type="entry name" value="HTH_XRE"/>
    <property type="match status" value="1"/>
</dbReference>
<evidence type="ECO:0000256" key="8">
    <source>
        <dbReference type="ARBA" id="ARBA00023125"/>
    </source>
</evidence>
<dbReference type="NCBIfam" id="TIGR00498">
    <property type="entry name" value="lexA"/>
    <property type="match status" value="1"/>
</dbReference>